<feature type="region of interest" description="Disordered" evidence="1">
    <location>
        <begin position="27"/>
        <end position="58"/>
    </location>
</feature>
<dbReference type="OrthoDB" id="1919299at2759"/>
<reference evidence="2" key="1">
    <citation type="submission" date="2021-01" db="EMBL/GenBank/DDBJ databases">
        <title>Adiantum capillus-veneris genome.</title>
        <authorList>
            <person name="Fang Y."/>
            <person name="Liao Q."/>
        </authorList>
    </citation>
    <scope>NUCLEOTIDE SEQUENCE</scope>
    <source>
        <strain evidence="2">H3</strain>
        <tissue evidence="2">Leaf</tissue>
    </source>
</reference>
<organism evidence="2 3">
    <name type="scientific">Adiantum capillus-veneris</name>
    <name type="common">Maidenhair fern</name>
    <dbReference type="NCBI Taxonomy" id="13818"/>
    <lineage>
        <taxon>Eukaryota</taxon>
        <taxon>Viridiplantae</taxon>
        <taxon>Streptophyta</taxon>
        <taxon>Embryophyta</taxon>
        <taxon>Tracheophyta</taxon>
        <taxon>Polypodiopsida</taxon>
        <taxon>Polypodiidae</taxon>
        <taxon>Polypodiales</taxon>
        <taxon>Pteridineae</taxon>
        <taxon>Pteridaceae</taxon>
        <taxon>Vittarioideae</taxon>
        <taxon>Adiantum</taxon>
    </lineage>
</organism>
<dbReference type="AlphaFoldDB" id="A0A9D4U8X6"/>
<evidence type="ECO:0000313" key="3">
    <source>
        <dbReference type="Proteomes" id="UP000886520"/>
    </source>
</evidence>
<accession>A0A9D4U8X6</accession>
<dbReference type="PANTHER" id="PTHR35280">
    <property type="entry name" value="F17L21.9"/>
    <property type="match status" value="1"/>
</dbReference>
<feature type="compositionally biased region" description="Polar residues" evidence="1">
    <location>
        <begin position="139"/>
        <end position="154"/>
    </location>
</feature>
<protein>
    <submittedName>
        <fullName evidence="2">Uncharacterized protein</fullName>
    </submittedName>
</protein>
<dbReference type="PANTHER" id="PTHR35280:SF1">
    <property type="entry name" value="F17L21.9"/>
    <property type="match status" value="1"/>
</dbReference>
<feature type="region of interest" description="Disordered" evidence="1">
    <location>
        <begin position="136"/>
        <end position="171"/>
    </location>
</feature>
<proteinExistence type="predicted"/>
<evidence type="ECO:0000313" key="2">
    <source>
        <dbReference type="EMBL" id="KAI5063168.1"/>
    </source>
</evidence>
<comment type="caution">
    <text evidence="2">The sequence shown here is derived from an EMBL/GenBank/DDBJ whole genome shotgun (WGS) entry which is preliminary data.</text>
</comment>
<dbReference type="EMBL" id="JABFUD020000021">
    <property type="protein sequence ID" value="KAI5063168.1"/>
    <property type="molecule type" value="Genomic_DNA"/>
</dbReference>
<evidence type="ECO:0000256" key="1">
    <source>
        <dbReference type="SAM" id="MobiDB-lite"/>
    </source>
</evidence>
<sequence>MEETTDGKLSRELEVVKKALARILQEENPLPLHQQQARDDELSRRISSHGSSSPSQALDSHDIAIISRLLHQVQLLEREDAGDLPTKAMSLEMAASCDGSVVANEKNVVETVAQIASAAAEVARAAAASSGKNLEVMESLQSSSEKSLPPQLTHSRSRDEEGKACNEDVSRQSVSDKDLVKKLERQNRITHCILGFMIVASAIWRFKIFSMFIGVRKSFTNPFQTFGEMVSEGFKGGNNKEEQSGAKGFHKARTVLPSILGGEEKEVSKRVEKTERSTTEDFKIGEALTLSLDNILSLGKPNQDSDKEESGKCD</sequence>
<gene>
    <name evidence="2" type="ORF">GOP47_0021715</name>
</gene>
<feature type="compositionally biased region" description="Basic and acidic residues" evidence="1">
    <location>
        <begin position="156"/>
        <end position="171"/>
    </location>
</feature>
<name>A0A9D4U8X6_ADICA</name>
<keyword evidence="3" id="KW-1185">Reference proteome</keyword>
<dbReference type="Proteomes" id="UP000886520">
    <property type="component" value="Chromosome 21"/>
</dbReference>